<dbReference type="GeneID" id="74944272"/>
<dbReference type="EC" id="6.3.2.31" evidence="8"/>
<feature type="binding site" evidence="8">
    <location>
        <position position="113"/>
    </location>
    <ligand>
        <name>a divalent metal cation</name>
        <dbReference type="ChEBI" id="CHEBI:60240"/>
        <label>1</label>
    </ligand>
</feature>
<dbReference type="InterPro" id="IPR002847">
    <property type="entry name" value="F420-0_gamma-glut_ligase-dom"/>
</dbReference>
<dbReference type="EC" id="6.3.2.34" evidence="8"/>
<dbReference type="HAMAP" id="MF_01258">
    <property type="entry name" value="F420_ligase_CofE"/>
    <property type="match status" value="1"/>
</dbReference>
<comment type="cofactor">
    <cofactor evidence="8">
        <name>Mg(2+)</name>
        <dbReference type="ChEBI" id="CHEBI:18420"/>
    </cofactor>
    <cofactor evidence="8">
        <name>Mn(2+)</name>
        <dbReference type="ChEBI" id="CHEBI:29035"/>
    </cofactor>
    <text evidence="8">Binds 2 divalent metal cations per subunit. The ions could be magnesium and/or manganese.</text>
</comment>
<accession>A0A9E7U459</accession>
<dbReference type="GO" id="GO:0046872">
    <property type="term" value="F:metal ion binding"/>
    <property type="evidence" value="ECO:0007669"/>
    <property type="project" value="UniProtKB-KW"/>
</dbReference>
<feature type="binding site" evidence="8">
    <location>
        <begin position="9"/>
        <end position="12"/>
    </location>
    <ligand>
        <name>GTP</name>
        <dbReference type="ChEBI" id="CHEBI:37565"/>
    </ligand>
</feature>
<reference evidence="10" key="1">
    <citation type="submission" date="2022-09" db="EMBL/GenBank/DDBJ databases">
        <title>Diverse halophilic archaea isolated from saline environments.</title>
        <authorList>
            <person name="Cui H.-L."/>
        </authorList>
    </citation>
    <scope>NUCLEOTIDE SEQUENCE</scope>
    <source>
        <strain evidence="10">ZS-35-S2</strain>
    </source>
</reference>
<evidence type="ECO:0000256" key="8">
    <source>
        <dbReference type="HAMAP-Rule" id="MF_01258"/>
    </source>
</evidence>
<dbReference type="Proteomes" id="UP001057580">
    <property type="component" value="Chromosome"/>
</dbReference>
<feature type="binding site" evidence="8">
    <location>
        <position position="116"/>
    </location>
    <ligand>
        <name>GTP</name>
        <dbReference type="ChEBI" id="CHEBI:37565"/>
    </ligand>
</feature>
<dbReference type="KEGG" id="ssai:N0B31_17580"/>
<gene>
    <name evidence="8" type="primary">cofE</name>
    <name evidence="10" type="ORF">N0B31_17580</name>
</gene>
<dbReference type="GO" id="GO:0052618">
    <property type="term" value="F:coenzyme F420-0:L-glutamate ligase activity"/>
    <property type="evidence" value="ECO:0007669"/>
    <property type="project" value="UniProtKB-UniRule"/>
</dbReference>
<comment type="subunit">
    <text evidence="8">Homodimer.</text>
</comment>
<dbReference type="InterPro" id="IPR008225">
    <property type="entry name" value="F420-0_g-glutamyl_ligase"/>
</dbReference>
<keyword evidence="6 8" id="KW-0342">GTP-binding</keyword>
<keyword evidence="5 8" id="KW-0630">Potassium</keyword>
<dbReference type="Gene3D" id="3.90.1660.10">
    <property type="entry name" value="CofE-like domain"/>
    <property type="match status" value="1"/>
</dbReference>
<comment type="pathway">
    <text evidence="8">Cofactor biosynthesis; coenzyme F420 biosynthesis.</text>
</comment>
<dbReference type="EMBL" id="CP104003">
    <property type="protein sequence ID" value="UWM53925.1"/>
    <property type="molecule type" value="Genomic_DNA"/>
</dbReference>
<comment type="catalytic activity">
    <reaction evidence="8">
        <text>oxidized coenzyme F420-1 + GTP + L-glutamate = oxidized coenzyme F420-2 + GDP + phosphate + H(+)</text>
        <dbReference type="Rhea" id="RHEA:30523"/>
        <dbReference type="ChEBI" id="CHEBI:15378"/>
        <dbReference type="ChEBI" id="CHEBI:29985"/>
        <dbReference type="ChEBI" id="CHEBI:37565"/>
        <dbReference type="ChEBI" id="CHEBI:43474"/>
        <dbReference type="ChEBI" id="CHEBI:57922"/>
        <dbReference type="ChEBI" id="CHEBI:58189"/>
        <dbReference type="ChEBI" id="CHEBI:59920"/>
        <dbReference type="EC" id="6.3.2.34"/>
    </reaction>
</comment>
<feature type="binding site" evidence="8">
    <location>
        <position position="148"/>
    </location>
    <ligand>
        <name>a divalent metal cation</name>
        <dbReference type="ChEBI" id="CHEBI:60240"/>
        <label>1</label>
    </ligand>
</feature>
<dbReference type="PANTHER" id="PTHR47917:SF1">
    <property type="entry name" value="COENZYME F420:L-GLUTAMATE LIGASE"/>
    <property type="match status" value="1"/>
</dbReference>
<comment type="cofactor">
    <cofactor evidence="8">
        <name>K(+)</name>
        <dbReference type="ChEBI" id="CHEBI:29103"/>
    </cofactor>
    <text evidence="8">Monovalent cation. The ion could be potassium.</text>
</comment>
<feature type="binding site" evidence="8">
    <location>
        <position position="43"/>
    </location>
    <ligand>
        <name>GTP</name>
        <dbReference type="ChEBI" id="CHEBI:37565"/>
    </ligand>
</feature>
<evidence type="ECO:0000256" key="6">
    <source>
        <dbReference type="ARBA" id="ARBA00023134"/>
    </source>
</evidence>
<proteinExistence type="inferred from homology"/>
<keyword evidence="2 8" id="KW-0479">Metal-binding</keyword>
<evidence type="ECO:0000256" key="7">
    <source>
        <dbReference type="ARBA" id="ARBA00023211"/>
    </source>
</evidence>
<protein>
    <recommendedName>
        <fullName evidence="8">Coenzyme F420:L-glutamate ligase</fullName>
        <ecNumber evidence="8">6.3.2.31</ecNumber>
        <ecNumber evidence="8">6.3.2.34</ecNumber>
    </recommendedName>
    <alternativeName>
        <fullName evidence="8">Coenzyme F420-0:L-glutamate ligase</fullName>
    </alternativeName>
    <alternativeName>
        <fullName evidence="8">Coenzyme F420-1:gamma-L-glutamate ligase</fullName>
    </alternativeName>
</protein>
<feature type="binding site" evidence="8">
    <location>
        <begin position="38"/>
        <end position="39"/>
    </location>
    <ligand>
        <name>GTP</name>
        <dbReference type="ChEBI" id="CHEBI:37565"/>
    </ligand>
</feature>
<dbReference type="InterPro" id="IPR023659">
    <property type="entry name" value="F420_ligase_CofE_arc"/>
</dbReference>
<evidence type="ECO:0000313" key="11">
    <source>
        <dbReference type="Proteomes" id="UP001057580"/>
    </source>
</evidence>
<dbReference type="NCBIfam" id="TIGR01916">
    <property type="entry name" value="F420_cofE"/>
    <property type="match status" value="1"/>
</dbReference>
<evidence type="ECO:0000256" key="5">
    <source>
        <dbReference type="ARBA" id="ARBA00022958"/>
    </source>
</evidence>
<evidence type="ECO:0000256" key="3">
    <source>
        <dbReference type="ARBA" id="ARBA00022741"/>
    </source>
</evidence>
<comment type="similarity">
    <text evidence="8">Belongs to the CofE family.</text>
</comment>
<dbReference type="SUPFAM" id="SSF144010">
    <property type="entry name" value="CofE-like"/>
    <property type="match status" value="1"/>
</dbReference>
<feature type="domain" description="Coenzyme F420:L-glutamate ligase-like" evidence="9">
    <location>
        <begin position="9"/>
        <end position="218"/>
    </location>
</feature>
<name>A0A9E7U459_9EURY</name>
<organism evidence="10 11">
    <name type="scientific">Salinirubellus salinus</name>
    <dbReference type="NCBI Taxonomy" id="1364945"/>
    <lineage>
        <taxon>Archaea</taxon>
        <taxon>Methanobacteriati</taxon>
        <taxon>Methanobacteriota</taxon>
        <taxon>Stenosarchaea group</taxon>
        <taxon>Halobacteria</taxon>
        <taxon>Halobacteriales</taxon>
        <taxon>Natronomonadaceae</taxon>
        <taxon>Salinirubellus</taxon>
    </lineage>
</organism>
<feature type="binding site" evidence="8">
    <location>
        <position position="149"/>
    </location>
    <ligand>
        <name>a divalent metal cation</name>
        <dbReference type="ChEBI" id="CHEBI:60240"/>
        <label>2</label>
    </ligand>
</feature>
<comment type="function">
    <text evidence="8">Catalyzes the GTP-dependent successive addition of two or more gamma-linked L-glutamates to the L-lactyl phosphodiester of 7,8-didemethyl-8-hydroxy-5-deazariboflavin (F420-0) to form coenzyme F420-0-glutamyl-glutamate (F420-2) or polyglutamated F420 derivatives.</text>
</comment>
<keyword evidence="3 8" id="KW-0547">Nucleotide-binding</keyword>
<feature type="binding site" evidence="8">
    <location>
        <position position="206"/>
    </location>
    <ligand>
        <name>a divalent metal cation</name>
        <dbReference type="ChEBI" id="CHEBI:60240"/>
        <label>2</label>
    </ligand>
</feature>
<dbReference type="Pfam" id="PF01996">
    <property type="entry name" value="F420_ligase"/>
    <property type="match status" value="1"/>
</dbReference>
<evidence type="ECO:0000256" key="4">
    <source>
        <dbReference type="ARBA" id="ARBA00022842"/>
    </source>
</evidence>
<dbReference type="GO" id="GO:0052619">
    <property type="term" value="F:coenzyme F420-1:gamma-L-glutamate ligase activity"/>
    <property type="evidence" value="ECO:0007669"/>
    <property type="project" value="UniProtKB-UniRule"/>
</dbReference>
<keyword evidence="11" id="KW-1185">Reference proteome</keyword>
<evidence type="ECO:0000256" key="1">
    <source>
        <dbReference type="ARBA" id="ARBA00022598"/>
    </source>
</evidence>
<comment type="catalytic activity">
    <reaction evidence="8">
        <text>oxidized coenzyme F420-0 + GTP + L-glutamate = oxidized coenzyme F420-1 + GDP + phosphate + H(+)</text>
        <dbReference type="Rhea" id="RHEA:30555"/>
        <dbReference type="ChEBI" id="CHEBI:15378"/>
        <dbReference type="ChEBI" id="CHEBI:29985"/>
        <dbReference type="ChEBI" id="CHEBI:37565"/>
        <dbReference type="ChEBI" id="CHEBI:43474"/>
        <dbReference type="ChEBI" id="CHEBI:58189"/>
        <dbReference type="ChEBI" id="CHEBI:59907"/>
        <dbReference type="ChEBI" id="CHEBI:59920"/>
        <dbReference type="EC" id="6.3.2.31"/>
    </reaction>
</comment>
<keyword evidence="1 8" id="KW-0436">Ligase</keyword>
<keyword evidence="4 8" id="KW-0460">Magnesium</keyword>
<feature type="binding site" evidence="8">
    <location>
        <begin position="204"/>
        <end position="211"/>
    </location>
    <ligand>
        <name>GTP</name>
        <dbReference type="ChEBI" id="CHEBI:37565"/>
    </ligand>
</feature>
<dbReference type="RefSeq" id="WP_260592919.1">
    <property type="nucleotide sequence ID" value="NZ_CP104003.1"/>
</dbReference>
<evidence type="ECO:0000313" key="10">
    <source>
        <dbReference type="EMBL" id="UWM53925.1"/>
    </source>
</evidence>
<dbReference type="Gene3D" id="3.30.1330.100">
    <property type="entry name" value="CofE-like"/>
    <property type="match status" value="1"/>
</dbReference>
<sequence length="258" mass="27500">MEVFAVPGLPEIREGDDLAALVAERVDLRPDDVVCVASTVVSKAEGRGAALDDFPASERAHEVARRLSELAGEEKDPRFAQAILEESEEVILDAPFVLAVTRFGHITVNAGIDQSNVPDHDLLLLPEDPTASAEALSGSLGCPVVVTDTSGRPFRHGQRGVALGWAGMPAARDWRGESDRDGRELGVTVQAVVDELAGAANLVTGEGDGGTPVAVVRGFAFGDHEGSDLLFRSTDRDVVRSALREWTWTPDHTTHHEG</sequence>
<evidence type="ECO:0000259" key="9">
    <source>
        <dbReference type="Pfam" id="PF01996"/>
    </source>
</evidence>
<dbReference type="AlphaFoldDB" id="A0A9E7U459"/>
<keyword evidence="7 8" id="KW-0464">Manganese</keyword>
<dbReference type="GO" id="GO:0052645">
    <property type="term" value="P:F420-0 metabolic process"/>
    <property type="evidence" value="ECO:0007669"/>
    <property type="project" value="UniProtKB-UniRule"/>
</dbReference>
<evidence type="ECO:0000256" key="2">
    <source>
        <dbReference type="ARBA" id="ARBA00022723"/>
    </source>
</evidence>
<dbReference type="NCBIfam" id="NF009809">
    <property type="entry name" value="PRK13293.1"/>
    <property type="match status" value="1"/>
</dbReference>
<dbReference type="GO" id="GO:0005525">
    <property type="term" value="F:GTP binding"/>
    <property type="evidence" value="ECO:0007669"/>
    <property type="project" value="UniProtKB-KW"/>
</dbReference>
<dbReference type="PANTHER" id="PTHR47917">
    <property type="match status" value="1"/>
</dbReference>